<evidence type="ECO:0000313" key="2">
    <source>
        <dbReference type="Proteomes" id="UP001596047"/>
    </source>
</evidence>
<name>A0ABW0W6M4_9BACL</name>
<dbReference type="RefSeq" id="WP_379190999.1">
    <property type="nucleotide sequence ID" value="NZ_JBHSOW010000096.1"/>
</dbReference>
<dbReference type="Gene3D" id="2.40.50.1020">
    <property type="entry name" value="LytTr DNA-binding domain"/>
    <property type="match status" value="1"/>
</dbReference>
<gene>
    <name evidence="1" type="ORF">ACFPYJ_25255</name>
</gene>
<dbReference type="Proteomes" id="UP001596047">
    <property type="component" value="Unassembled WGS sequence"/>
</dbReference>
<dbReference type="EMBL" id="JBHSOW010000096">
    <property type="protein sequence ID" value="MFC5652361.1"/>
    <property type="molecule type" value="Genomic_DNA"/>
</dbReference>
<accession>A0ABW0W6M4</accession>
<reference evidence="2" key="1">
    <citation type="journal article" date="2019" name="Int. J. Syst. Evol. Microbiol.">
        <title>The Global Catalogue of Microorganisms (GCM) 10K type strain sequencing project: providing services to taxonomists for standard genome sequencing and annotation.</title>
        <authorList>
            <consortium name="The Broad Institute Genomics Platform"/>
            <consortium name="The Broad Institute Genome Sequencing Center for Infectious Disease"/>
            <person name="Wu L."/>
            <person name="Ma J."/>
        </authorList>
    </citation>
    <scope>NUCLEOTIDE SEQUENCE [LARGE SCALE GENOMIC DNA]</scope>
    <source>
        <strain evidence="2">CGMCC 1.3240</strain>
    </source>
</reference>
<organism evidence="1 2">
    <name type="scientific">Paenibacillus solisilvae</name>
    <dbReference type="NCBI Taxonomy" id="2486751"/>
    <lineage>
        <taxon>Bacteria</taxon>
        <taxon>Bacillati</taxon>
        <taxon>Bacillota</taxon>
        <taxon>Bacilli</taxon>
        <taxon>Bacillales</taxon>
        <taxon>Paenibacillaceae</taxon>
        <taxon>Paenibacillus</taxon>
    </lineage>
</organism>
<proteinExistence type="predicted"/>
<sequence>MQLLLMNDKGEPGIVQVEEICMIIPTKNGPEFVTRWGNFRYPQTAAELVRQFNAFGYEQVDRNAIVNLNKASAYDPVQRKLYFEDHLPTGEWIEATVSTANIRKVNHLIRESGALYLAEAG</sequence>
<evidence type="ECO:0008006" key="3">
    <source>
        <dbReference type="Google" id="ProtNLM"/>
    </source>
</evidence>
<keyword evidence="2" id="KW-1185">Reference proteome</keyword>
<comment type="caution">
    <text evidence="1">The sequence shown here is derived from an EMBL/GenBank/DDBJ whole genome shotgun (WGS) entry which is preliminary data.</text>
</comment>
<protein>
    <recommendedName>
        <fullName evidence="3">LytTR family transcriptional regulator</fullName>
    </recommendedName>
</protein>
<evidence type="ECO:0000313" key="1">
    <source>
        <dbReference type="EMBL" id="MFC5652361.1"/>
    </source>
</evidence>